<dbReference type="Gene3D" id="3.30.360.10">
    <property type="entry name" value="Dihydrodipicolinate Reductase, domain 2"/>
    <property type="match status" value="1"/>
</dbReference>
<evidence type="ECO:0000259" key="3">
    <source>
        <dbReference type="Pfam" id="PF22725"/>
    </source>
</evidence>
<dbReference type="EMBL" id="WHOA01000243">
    <property type="protein sequence ID" value="NOU76609.1"/>
    <property type="molecule type" value="Genomic_DNA"/>
</dbReference>
<dbReference type="PANTHER" id="PTHR43818">
    <property type="entry name" value="BCDNA.GH03377"/>
    <property type="match status" value="1"/>
</dbReference>
<evidence type="ECO:0000259" key="2">
    <source>
        <dbReference type="Pfam" id="PF01408"/>
    </source>
</evidence>
<accession>A0ABX1Y9V7</accession>
<dbReference type="Pfam" id="PF22725">
    <property type="entry name" value="GFO_IDH_MocA_C3"/>
    <property type="match status" value="1"/>
</dbReference>
<evidence type="ECO:0000313" key="4">
    <source>
        <dbReference type="EMBL" id="NOU76609.1"/>
    </source>
</evidence>
<dbReference type="InterPro" id="IPR055170">
    <property type="entry name" value="GFO_IDH_MocA-like_dom"/>
</dbReference>
<dbReference type="PANTHER" id="PTHR43818:SF11">
    <property type="entry name" value="BCDNA.GH03377"/>
    <property type="match status" value="1"/>
</dbReference>
<dbReference type="Gene3D" id="3.40.50.720">
    <property type="entry name" value="NAD(P)-binding Rossmann-like Domain"/>
    <property type="match status" value="1"/>
</dbReference>
<feature type="domain" description="GFO/IDH/MocA-like oxidoreductase" evidence="3">
    <location>
        <begin position="145"/>
        <end position="263"/>
    </location>
</feature>
<keyword evidence="1" id="KW-0560">Oxidoreductase</keyword>
<dbReference type="InterPro" id="IPR036291">
    <property type="entry name" value="NAD(P)-bd_dom_sf"/>
</dbReference>
<comment type="caution">
    <text evidence="4">The sequence shown here is derived from an EMBL/GenBank/DDBJ whole genome shotgun (WGS) entry which is preliminary data.</text>
</comment>
<reference evidence="4 5" key="1">
    <citation type="submission" date="2019-10" db="EMBL/GenBank/DDBJ databases">
        <title>Description of Paenibacillus terrestris sp. nov.</title>
        <authorList>
            <person name="Carlier A."/>
            <person name="Qi S."/>
        </authorList>
    </citation>
    <scope>NUCLEOTIDE SEQUENCE [LARGE SCALE GENOMIC DNA]</scope>
    <source>
        <strain evidence="4 5">LMG 31458</strain>
    </source>
</reference>
<dbReference type="Pfam" id="PF01408">
    <property type="entry name" value="GFO_IDH_MocA"/>
    <property type="match status" value="1"/>
</dbReference>
<name>A0ABX1Y9V7_9BACL</name>
<feature type="domain" description="Gfo/Idh/MocA-like oxidoreductase N-terminal" evidence="2">
    <location>
        <begin position="2"/>
        <end position="135"/>
    </location>
</feature>
<dbReference type="SUPFAM" id="SSF51735">
    <property type="entry name" value="NAD(P)-binding Rossmann-fold domains"/>
    <property type="match status" value="1"/>
</dbReference>
<sequence>MLRIGLIGLGFMGRTHLENYVRLESEGVPIQVVALCDIDNEKLEGRAAAGNIDTGSSGIDFGRYNKYTSVTEMLEKEQLDYVDIALPTFLHRDIAVQCLNHGLHVLCEKPMALNAAECKDMIQAAEANGKQLMIGQCLRFWPAYVYLKQVVEENTFGQALGGYFYRGGATPTWGPWLIEKEKSGGALLDMHVHDIDMINWLFGKPESVSCLARNVVPGSGYDVVSANYLYEDGKVINAQADWTLEGDYGFDMQFRVNFEKGNVVFKDNSLQVNVNEGTGFSPELSPEMGYYNELKYFIETLLSGESISIATPSSTMDSIEIAVAEIESADNRGAWVSVK</sequence>
<protein>
    <submittedName>
        <fullName evidence="4">Gfo/Idh/MocA family oxidoreductase</fullName>
    </submittedName>
</protein>
<evidence type="ECO:0000313" key="5">
    <source>
        <dbReference type="Proteomes" id="UP000616779"/>
    </source>
</evidence>
<dbReference type="Proteomes" id="UP000616779">
    <property type="component" value="Unassembled WGS sequence"/>
</dbReference>
<dbReference type="InterPro" id="IPR000683">
    <property type="entry name" value="Gfo/Idh/MocA-like_OxRdtase_N"/>
</dbReference>
<dbReference type="RefSeq" id="WP_171649157.1">
    <property type="nucleotide sequence ID" value="NZ_WHOA01000243.1"/>
</dbReference>
<gene>
    <name evidence="4" type="ORF">GC098_35500</name>
</gene>
<dbReference type="SUPFAM" id="SSF55347">
    <property type="entry name" value="Glyceraldehyde-3-phosphate dehydrogenase-like, C-terminal domain"/>
    <property type="match status" value="1"/>
</dbReference>
<organism evidence="4 5">
    <name type="scientific">Paenibacillus phytorum</name>
    <dbReference type="NCBI Taxonomy" id="2654977"/>
    <lineage>
        <taxon>Bacteria</taxon>
        <taxon>Bacillati</taxon>
        <taxon>Bacillota</taxon>
        <taxon>Bacilli</taxon>
        <taxon>Bacillales</taxon>
        <taxon>Paenibacillaceae</taxon>
        <taxon>Paenibacillus</taxon>
    </lineage>
</organism>
<proteinExistence type="predicted"/>
<dbReference type="InterPro" id="IPR050463">
    <property type="entry name" value="Gfo/Idh/MocA_oxidrdct_glycsds"/>
</dbReference>
<evidence type="ECO:0000256" key="1">
    <source>
        <dbReference type="ARBA" id="ARBA00023002"/>
    </source>
</evidence>
<keyword evidence="5" id="KW-1185">Reference proteome</keyword>